<dbReference type="EMBL" id="GBXM01036143">
    <property type="protein sequence ID" value="JAH72434.1"/>
    <property type="molecule type" value="Transcribed_RNA"/>
</dbReference>
<evidence type="ECO:0000313" key="1">
    <source>
        <dbReference type="EMBL" id="JAH72434.1"/>
    </source>
</evidence>
<proteinExistence type="predicted"/>
<name>A0A0E9V2S5_ANGAN</name>
<protein>
    <submittedName>
        <fullName evidence="1">Uncharacterized protein</fullName>
    </submittedName>
</protein>
<reference evidence="1" key="2">
    <citation type="journal article" date="2015" name="Fish Shellfish Immunol.">
        <title>Early steps in the European eel (Anguilla anguilla)-Vibrio vulnificus interaction in the gills: Role of the RtxA13 toxin.</title>
        <authorList>
            <person name="Callol A."/>
            <person name="Pajuelo D."/>
            <person name="Ebbesson L."/>
            <person name="Teles M."/>
            <person name="MacKenzie S."/>
            <person name="Amaro C."/>
        </authorList>
    </citation>
    <scope>NUCLEOTIDE SEQUENCE</scope>
</reference>
<reference evidence="1" key="1">
    <citation type="submission" date="2014-11" db="EMBL/GenBank/DDBJ databases">
        <authorList>
            <person name="Amaro Gonzalez C."/>
        </authorList>
    </citation>
    <scope>NUCLEOTIDE SEQUENCE</scope>
</reference>
<organism evidence="1">
    <name type="scientific">Anguilla anguilla</name>
    <name type="common">European freshwater eel</name>
    <name type="synonym">Muraena anguilla</name>
    <dbReference type="NCBI Taxonomy" id="7936"/>
    <lineage>
        <taxon>Eukaryota</taxon>
        <taxon>Metazoa</taxon>
        <taxon>Chordata</taxon>
        <taxon>Craniata</taxon>
        <taxon>Vertebrata</taxon>
        <taxon>Euteleostomi</taxon>
        <taxon>Actinopterygii</taxon>
        <taxon>Neopterygii</taxon>
        <taxon>Teleostei</taxon>
        <taxon>Anguilliformes</taxon>
        <taxon>Anguillidae</taxon>
        <taxon>Anguilla</taxon>
    </lineage>
</organism>
<accession>A0A0E9V2S5</accession>
<sequence length="50" mass="5703">MLLILLWTDKCHAFVFSSESNSLTIASGVYERTGNNAHLKFVDENHCIIY</sequence>
<dbReference type="AlphaFoldDB" id="A0A0E9V2S5"/>